<protein>
    <submittedName>
        <fullName evidence="1">Nitroreductase/quinone reductase family protein</fullName>
    </submittedName>
</protein>
<reference evidence="1 2" key="1">
    <citation type="submission" date="2024-06" db="EMBL/GenBank/DDBJ databases">
        <title>The Natural Products Discovery Center: Release of the First 8490 Sequenced Strains for Exploring Actinobacteria Biosynthetic Diversity.</title>
        <authorList>
            <person name="Kalkreuter E."/>
            <person name="Kautsar S.A."/>
            <person name="Yang D."/>
            <person name="Bader C.D."/>
            <person name="Teijaro C.N."/>
            <person name="Fluegel L."/>
            <person name="Davis C.M."/>
            <person name="Simpson J.R."/>
            <person name="Lauterbach L."/>
            <person name="Steele A.D."/>
            <person name="Gui C."/>
            <person name="Meng S."/>
            <person name="Li G."/>
            <person name="Viehrig K."/>
            <person name="Ye F."/>
            <person name="Su P."/>
            <person name="Kiefer A.F."/>
            <person name="Nichols A."/>
            <person name="Cepeda A.J."/>
            <person name="Yan W."/>
            <person name="Fan B."/>
            <person name="Jiang Y."/>
            <person name="Adhikari A."/>
            <person name="Zheng C.-J."/>
            <person name="Schuster L."/>
            <person name="Cowan T.M."/>
            <person name="Smanski M.J."/>
            <person name="Chevrette M.G."/>
            <person name="De Carvalho L.P.S."/>
            <person name="Shen B."/>
        </authorList>
    </citation>
    <scope>NUCLEOTIDE SEQUENCE [LARGE SCALE GENOMIC DNA]</scope>
    <source>
        <strain evidence="1 2">NPDC050403</strain>
    </source>
</reference>
<gene>
    <name evidence="1" type="ORF">AB0I48_00120</name>
</gene>
<dbReference type="SUPFAM" id="SSF50475">
    <property type="entry name" value="FMN-binding split barrel"/>
    <property type="match status" value="1"/>
</dbReference>
<organism evidence="1 2">
    <name type="scientific">Nocardia aurea</name>
    <dbReference type="NCBI Taxonomy" id="2144174"/>
    <lineage>
        <taxon>Bacteria</taxon>
        <taxon>Bacillati</taxon>
        <taxon>Actinomycetota</taxon>
        <taxon>Actinomycetes</taxon>
        <taxon>Mycobacteriales</taxon>
        <taxon>Nocardiaceae</taxon>
        <taxon>Nocardia</taxon>
    </lineage>
</organism>
<comment type="caution">
    <text evidence="1">The sequence shown here is derived from an EMBL/GenBank/DDBJ whole genome shotgun (WGS) entry which is preliminary data.</text>
</comment>
<sequence length="131" mass="14901">MPSRNDVQHRLITTFQRRVGNPILRRLPGQQLLETVGRVSGEPRITPIGGRRVGNEFWFVSEFGLRSQYVRNITANNRVRVRLKGHWLSGTAHLLPDDDPIARLRELPRGNSTTVRAVGTDLLTLRVDLDD</sequence>
<dbReference type="InterPro" id="IPR012349">
    <property type="entry name" value="Split_barrel_FMN-bd"/>
</dbReference>
<evidence type="ECO:0000313" key="2">
    <source>
        <dbReference type="Proteomes" id="UP001551695"/>
    </source>
</evidence>
<proteinExistence type="predicted"/>
<name>A0ABV3FKL3_9NOCA</name>
<dbReference type="EMBL" id="JBFAKC010000001">
    <property type="protein sequence ID" value="MEV0705951.1"/>
    <property type="molecule type" value="Genomic_DNA"/>
</dbReference>
<dbReference type="RefSeq" id="WP_109523454.1">
    <property type="nucleotide sequence ID" value="NZ_JBEXKW010000003.1"/>
</dbReference>
<dbReference type="NCBIfam" id="TIGR00026">
    <property type="entry name" value="hi_GC_TIGR00026"/>
    <property type="match status" value="1"/>
</dbReference>
<accession>A0ABV3FKL3</accession>
<keyword evidence="2" id="KW-1185">Reference proteome</keyword>
<dbReference type="Proteomes" id="UP001551695">
    <property type="component" value="Unassembled WGS sequence"/>
</dbReference>
<dbReference type="InterPro" id="IPR004378">
    <property type="entry name" value="F420H2_quin_Rdtase"/>
</dbReference>
<dbReference type="Gene3D" id="2.30.110.10">
    <property type="entry name" value="Electron Transport, Fmn-binding Protein, Chain A"/>
    <property type="match status" value="1"/>
</dbReference>
<evidence type="ECO:0000313" key="1">
    <source>
        <dbReference type="EMBL" id="MEV0705951.1"/>
    </source>
</evidence>
<dbReference type="Pfam" id="PF04075">
    <property type="entry name" value="F420H2_quin_red"/>
    <property type="match status" value="1"/>
</dbReference>